<dbReference type="PANTHER" id="PTHR10582">
    <property type="entry name" value="TRANSIENT RECEPTOR POTENTIAL ION CHANNEL PROTEIN"/>
    <property type="match status" value="1"/>
</dbReference>
<dbReference type="InterPro" id="IPR046349">
    <property type="entry name" value="C1-like_sf"/>
</dbReference>
<dbReference type="GO" id="GO:0005886">
    <property type="term" value="C:plasma membrane"/>
    <property type="evidence" value="ECO:0007669"/>
    <property type="project" value="TreeGrafter"/>
</dbReference>
<dbReference type="GO" id="GO:0046872">
    <property type="term" value="F:metal ion binding"/>
    <property type="evidence" value="ECO:0007669"/>
    <property type="project" value="UniProtKB-KW"/>
</dbReference>
<keyword evidence="6 8" id="KW-1133">Transmembrane helix</keyword>
<evidence type="ECO:0000259" key="9">
    <source>
        <dbReference type="PROSITE" id="PS50081"/>
    </source>
</evidence>
<evidence type="ECO:0000256" key="8">
    <source>
        <dbReference type="SAM" id="Phobius"/>
    </source>
</evidence>
<evidence type="ECO:0000256" key="4">
    <source>
        <dbReference type="ARBA" id="ARBA00022737"/>
    </source>
</evidence>
<evidence type="ECO:0000313" key="11">
    <source>
        <dbReference type="Proteomes" id="UP000187209"/>
    </source>
</evidence>
<feature type="transmembrane region" description="Helical" evidence="8">
    <location>
        <begin position="368"/>
        <end position="390"/>
    </location>
</feature>
<evidence type="ECO:0000256" key="3">
    <source>
        <dbReference type="ARBA" id="ARBA00022723"/>
    </source>
</evidence>
<dbReference type="OrthoDB" id="10257301at2759"/>
<evidence type="ECO:0000256" key="7">
    <source>
        <dbReference type="ARBA" id="ARBA00023136"/>
    </source>
</evidence>
<feature type="transmembrane region" description="Helical" evidence="8">
    <location>
        <begin position="193"/>
        <end position="216"/>
    </location>
</feature>
<gene>
    <name evidence="10" type="ORF">SteCoe_5942</name>
</gene>
<keyword evidence="2 8" id="KW-0812">Transmembrane</keyword>
<evidence type="ECO:0000256" key="1">
    <source>
        <dbReference type="ARBA" id="ARBA00004141"/>
    </source>
</evidence>
<dbReference type="GO" id="GO:0098703">
    <property type="term" value="P:calcium ion import across plasma membrane"/>
    <property type="evidence" value="ECO:0007669"/>
    <property type="project" value="TreeGrafter"/>
</dbReference>
<evidence type="ECO:0000256" key="2">
    <source>
        <dbReference type="ARBA" id="ARBA00022692"/>
    </source>
</evidence>
<evidence type="ECO:0000256" key="5">
    <source>
        <dbReference type="ARBA" id="ARBA00022833"/>
    </source>
</evidence>
<dbReference type="EMBL" id="MPUH01000080">
    <property type="protein sequence ID" value="OMJ91460.1"/>
    <property type="molecule type" value="Genomic_DNA"/>
</dbReference>
<proteinExistence type="predicted"/>
<feature type="transmembrane region" description="Helical" evidence="8">
    <location>
        <begin position="222"/>
        <end position="240"/>
    </location>
</feature>
<comment type="caution">
    <text evidence="10">The sequence shown here is derived from an EMBL/GenBank/DDBJ whole genome shotgun (WGS) entry which is preliminary data.</text>
</comment>
<feature type="transmembrane region" description="Helical" evidence="8">
    <location>
        <begin position="281"/>
        <end position="298"/>
    </location>
</feature>
<dbReference type="SUPFAM" id="SSF57889">
    <property type="entry name" value="Cysteine-rich domain"/>
    <property type="match status" value="1"/>
</dbReference>
<sequence length="689" mass="79602">MPDRITLLHLYAYFGITANVKAALYAGSPLTKYSNKLTPLALSILSNQKNTVLAFVKFFTKKITENPLLGNSISTEDLMSINKLGFSALTDFYDSLLWVNTIADLPIAISSTWRLPIRIINSEFIPQKSWFFSSNTEENGLSIEFLTSLVSFNMVSGSQESIDFLKSLVTSPCQDIFRSKFIQNYIDHKWHHFILITSLQCLLYIVYMGFLCTVSITTDFNTINMMFFAIGFFLSLYEILQIFGGIREYFTDIWNMIDLSRTIMLIFFADSLIKSRSYQPTVLLVLNLFSWARGISYFRIFSRTRYMINLITEVIKDVLPFLIILAYSTVGFAFILMLMSLEKTIFSEFLSGSYLITLGNINKPDYRIIQWICFIIATIVNPVIMMNLLISIMGDIYDRVQESKEVADYRELANLILEIEIATIWQRNVRSLQRMHVCREVETKNVSGTWLGKVREIKILVNGIRVNQNKAASVNNKILAENSMLKDQVGRIEKILISLKDKLIDSTDNINSEIFCPQGHRIKFEYFYEKPTPCNNCKRVIEIGYYCSICNHCLCKLCFKLAYKEKVDNTDITCYRGHKLNWISDHKQYKGYEKKVFICIGCKKKMYKNSFNCNKCKWDICYKCIDIIVSKSSIAWSTQCDQNHSLAWNHKSHNTYGCNICKATFQKCGSFRCDICDYDVCIRCFGEIA</sequence>
<organism evidence="10 11">
    <name type="scientific">Stentor coeruleus</name>
    <dbReference type="NCBI Taxonomy" id="5963"/>
    <lineage>
        <taxon>Eukaryota</taxon>
        <taxon>Sar</taxon>
        <taxon>Alveolata</taxon>
        <taxon>Ciliophora</taxon>
        <taxon>Postciliodesmatophora</taxon>
        <taxon>Heterotrichea</taxon>
        <taxon>Heterotrichida</taxon>
        <taxon>Stentoridae</taxon>
        <taxon>Stentor</taxon>
    </lineage>
</organism>
<evidence type="ECO:0000256" key="6">
    <source>
        <dbReference type="ARBA" id="ARBA00022989"/>
    </source>
</evidence>
<feature type="transmembrane region" description="Helical" evidence="8">
    <location>
        <begin position="318"/>
        <end position="341"/>
    </location>
</feature>
<evidence type="ECO:0000313" key="10">
    <source>
        <dbReference type="EMBL" id="OMJ91460.1"/>
    </source>
</evidence>
<keyword evidence="7 8" id="KW-0472">Membrane</keyword>
<name>A0A1R2CR61_9CILI</name>
<dbReference type="Pfam" id="PF00520">
    <property type="entry name" value="Ion_trans"/>
    <property type="match status" value="1"/>
</dbReference>
<keyword evidence="4" id="KW-0677">Repeat</keyword>
<dbReference type="AlphaFoldDB" id="A0A1R2CR61"/>
<keyword evidence="3" id="KW-0479">Metal-binding</keyword>
<keyword evidence="11" id="KW-1185">Reference proteome</keyword>
<dbReference type="Proteomes" id="UP000187209">
    <property type="component" value="Unassembled WGS sequence"/>
</dbReference>
<comment type="subcellular location">
    <subcellularLocation>
        <location evidence="1">Membrane</location>
        <topology evidence="1">Multi-pass membrane protein</topology>
    </subcellularLocation>
</comment>
<feature type="domain" description="Phorbol-ester/DAG-type" evidence="9">
    <location>
        <begin position="519"/>
        <end position="574"/>
    </location>
</feature>
<reference evidence="10 11" key="1">
    <citation type="submission" date="2016-11" db="EMBL/GenBank/DDBJ databases">
        <title>The macronuclear genome of Stentor coeruleus: a giant cell with tiny introns.</title>
        <authorList>
            <person name="Slabodnick M."/>
            <person name="Ruby J.G."/>
            <person name="Reiff S.B."/>
            <person name="Swart E.C."/>
            <person name="Gosai S."/>
            <person name="Prabakaran S."/>
            <person name="Witkowska E."/>
            <person name="Larue G.E."/>
            <person name="Fisher S."/>
            <person name="Freeman R.M."/>
            <person name="Gunawardena J."/>
            <person name="Chu W."/>
            <person name="Stover N.A."/>
            <person name="Gregory B.D."/>
            <person name="Nowacki M."/>
            <person name="Derisi J."/>
            <person name="Roy S.W."/>
            <person name="Marshall W.F."/>
            <person name="Sood P."/>
        </authorList>
    </citation>
    <scope>NUCLEOTIDE SEQUENCE [LARGE SCALE GENOMIC DNA]</scope>
    <source>
        <strain evidence="10">WM001</strain>
    </source>
</reference>
<dbReference type="PANTHER" id="PTHR10582:SF2">
    <property type="entry name" value="INACTIVE"/>
    <property type="match status" value="1"/>
</dbReference>
<dbReference type="InterPro" id="IPR005821">
    <property type="entry name" value="Ion_trans_dom"/>
</dbReference>
<accession>A0A1R2CR61</accession>
<protein>
    <recommendedName>
        <fullName evidence="9">Phorbol-ester/DAG-type domain-containing protein</fullName>
    </recommendedName>
</protein>
<keyword evidence="5" id="KW-0862">Zinc</keyword>
<dbReference type="InterPro" id="IPR002219">
    <property type="entry name" value="PKC_DAG/PE"/>
</dbReference>
<dbReference type="InterPro" id="IPR024862">
    <property type="entry name" value="TRPV"/>
</dbReference>
<dbReference type="GO" id="GO:0005216">
    <property type="term" value="F:monoatomic ion channel activity"/>
    <property type="evidence" value="ECO:0007669"/>
    <property type="project" value="InterPro"/>
</dbReference>
<dbReference type="PROSITE" id="PS50081">
    <property type="entry name" value="ZF_DAG_PE_2"/>
    <property type="match status" value="1"/>
</dbReference>